<sequence>MCTNVRWLIRIMHERHGEGHSLDHQKARCTSVTLVIYPTNPISKTEKLLESVRWLGMRQRRGLRLHLELLLYI</sequence>
<evidence type="ECO:0000313" key="2">
    <source>
        <dbReference type="Proteomes" id="UP000799423"/>
    </source>
</evidence>
<dbReference type="EMBL" id="MU006321">
    <property type="protein sequence ID" value="KAF2848002.1"/>
    <property type="molecule type" value="Genomic_DNA"/>
</dbReference>
<dbReference type="AlphaFoldDB" id="A0A6A7AY05"/>
<evidence type="ECO:0000313" key="1">
    <source>
        <dbReference type="EMBL" id="KAF2848002.1"/>
    </source>
</evidence>
<accession>A0A6A7AY05</accession>
<keyword evidence="2" id="KW-1185">Reference proteome</keyword>
<protein>
    <submittedName>
        <fullName evidence="1">Uncharacterized protein</fullName>
    </submittedName>
</protein>
<dbReference type="Proteomes" id="UP000799423">
    <property type="component" value="Unassembled WGS sequence"/>
</dbReference>
<name>A0A6A7AY05_9PLEO</name>
<organism evidence="1 2">
    <name type="scientific">Plenodomus tracheiphilus IPT5</name>
    <dbReference type="NCBI Taxonomy" id="1408161"/>
    <lineage>
        <taxon>Eukaryota</taxon>
        <taxon>Fungi</taxon>
        <taxon>Dikarya</taxon>
        <taxon>Ascomycota</taxon>
        <taxon>Pezizomycotina</taxon>
        <taxon>Dothideomycetes</taxon>
        <taxon>Pleosporomycetidae</taxon>
        <taxon>Pleosporales</taxon>
        <taxon>Pleosporineae</taxon>
        <taxon>Leptosphaeriaceae</taxon>
        <taxon>Plenodomus</taxon>
    </lineage>
</organism>
<proteinExistence type="predicted"/>
<gene>
    <name evidence="1" type="ORF">T440DRAFT_181343</name>
</gene>
<reference evidence="1" key="1">
    <citation type="submission" date="2020-01" db="EMBL/GenBank/DDBJ databases">
        <authorList>
            <consortium name="DOE Joint Genome Institute"/>
            <person name="Haridas S."/>
            <person name="Albert R."/>
            <person name="Binder M."/>
            <person name="Bloem J."/>
            <person name="Labutti K."/>
            <person name="Salamov A."/>
            <person name="Andreopoulos B."/>
            <person name="Baker S.E."/>
            <person name="Barry K."/>
            <person name="Bills G."/>
            <person name="Bluhm B.H."/>
            <person name="Cannon C."/>
            <person name="Castanera R."/>
            <person name="Culley D.E."/>
            <person name="Daum C."/>
            <person name="Ezra D."/>
            <person name="Gonzalez J.B."/>
            <person name="Henrissat B."/>
            <person name="Kuo A."/>
            <person name="Liang C."/>
            <person name="Lipzen A."/>
            <person name="Lutzoni F."/>
            <person name="Magnuson J."/>
            <person name="Mondo S."/>
            <person name="Nolan M."/>
            <person name="Ohm R."/>
            <person name="Pangilinan J."/>
            <person name="Park H.-J."/>
            <person name="Ramirez L."/>
            <person name="Alfaro M."/>
            <person name="Sun H."/>
            <person name="Tritt A."/>
            <person name="Yoshinaga Y."/>
            <person name="Zwiers L.-H."/>
            <person name="Turgeon B.G."/>
            <person name="Goodwin S.B."/>
            <person name="Spatafora J.W."/>
            <person name="Crous P.W."/>
            <person name="Grigoriev I.V."/>
        </authorList>
    </citation>
    <scope>NUCLEOTIDE SEQUENCE</scope>
    <source>
        <strain evidence="1">IPT5</strain>
    </source>
</reference>